<evidence type="ECO:0000259" key="12">
    <source>
        <dbReference type="SMART" id="SM00277"/>
    </source>
</evidence>
<dbReference type="PROSITE" id="PS00640">
    <property type="entry name" value="THIOL_PROTEASE_ASN"/>
    <property type="match status" value="1"/>
</dbReference>
<dbReference type="Proteomes" id="UP001152484">
    <property type="component" value="Unassembled WGS sequence"/>
</dbReference>
<dbReference type="InterPro" id="IPR000668">
    <property type="entry name" value="Peptidase_C1A_C"/>
</dbReference>
<evidence type="ECO:0000259" key="14">
    <source>
        <dbReference type="SMART" id="SM00848"/>
    </source>
</evidence>
<evidence type="ECO:0000256" key="3">
    <source>
        <dbReference type="ARBA" id="ARBA00022801"/>
    </source>
</evidence>
<evidence type="ECO:0000256" key="7">
    <source>
        <dbReference type="ARBA" id="ARBA00050389"/>
    </source>
</evidence>
<dbReference type="EMBL" id="CAMAPE010000038">
    <property type="protein sequence ID" value="CAH9100343.1"/>
    <property type="molecule type" value="Genomic_DNA"/>
</dbReference>
<dbReference type="CDD" id="cd02248">
    <property type="entry name" value="Peptidase_C1A"/>
    <property type="match status" value="1"/>
</dbReference>
<evidence type="ECO:0000256" key="9">
    <source>
        <dbReference type="ARBA" id="ARBA00066502"/>
    </source>
</evidence>
<keyword evidence="3" id="KW-0378">Hydrolase</keyword>
<organism evidence="15 16">
    <name type="scientific">Cuscuta europaea</name>
    <name type="common">European dodder</name>
    <dbReference type="NCBI Taxonomy" id="41803"/>
    <lineage>
        <taxon>Eukaryota</taxon>
        <taxon>Viridiplantae</taxon>
        <taxon>Streptophyta</taxon>
        <taxon>Embryophyta</taxon>
        <taxon>Tracheophyta</taxon>
        <taxon>Spermatophyta</taxon>
        <taxon>Magnoliopsida</taxon>
        <taxon>eudicotyledons</taxon>
        <taxon>Gunneridae</taxon>
        <taxon>Pentapetalae</taxon>
        <taxon>asterids</taxon>
        <taxon>lamiids</taxon>
        <taxon>Solanales</taxon>
        <taxon>Convolvulaceae</taxon>
        <taxon>Cuscuteae</taxon>
        <taxon>Cuscuta</taxon>
        <taxon>Cuscuta subgen. Cuscuta</taxon>
    </lineage>
</organism>
<evidence type="ECO:0000313" key="15">
    <source>
        <dbReference type="EMBL" id="CAH9100343.1"/>
    </source>
</evidence>
<dbReference type="InterPro" id="IPR025660">
    <property type="entry name" value="Pept_his_AS"/>
</dbReference>
<feature type="domain" description="Granulins" evidence="12">
    <location>
        <begin position="381"/>
        <end position="438"/>
    </location>
</feature>
<dbReference type="Pfam" id="PF00112">
    <property type="entry name" value="Peptidase_C1"/>
    <property type="match status" value="1"/>
</dbReference>
<dbReference type="SUPFAM" id="SSF54001">
    <property type="entry name" value="Cysteine proteinases"/>
    <property type="match status" value="1"/>
</dbReference>
<dbReference type="SMART" id="SM00848">
    <property type="entry name" value="Inhibitor_I29"/>
    <property type="match status" value="1"/>
</dbReference>
<dbReference type="FunFam" id="2.10.25.160:FF:000002">
    <property type="entry name" value="Cysteine protease 1"/>
    <property type="match status" value="1"/>
</dbReference>
<evidence type="ECO:0000256" key="1">
    <source>
        <dbReference type="ARBA" id="ARBA00008455"/>
    </source>
</evidence>
<keyword evidence="16" id="KW-1185">Reference proteome</keyword>
<evidence type="ECO:0000256" key="6">
    <source>
        <dbReference type="ARBA" id="ARBA00023180"/>
    </source>
</evidence>
<dbReference type="FunFam" id="3.90.70.10:FF:000068">
    <property type="entry name" value="Cysteine protease 1"/>
    <property type="match status" value="1"/>
</dbReference>
<dbReference type="InterPro" id="IPR013128">
    <property type="entry name" value="Peptidase_C1A"/>
</dbReference>
<dbReference type="InterPro" id="IPR013201">
    <property type="entry name" value="Prot_inhib_I29"/>
</dbReference>
<dbReference type="PANTHER" id="PTHR12411">
    <property type="entry name" value="CYSTEINE PROTEASE FAMILY C1-RELATED"/>
    <property type="match status" value="1"/>
</dbReference>
<proteinExistence type="inferred from homology"/>
<dbReference type="OrthoDB" id="10253408at2759"/>
<sequence length="470" mass="52199">MASFKIPLCIVFVLLVFSSALDMSIIDYGDRHSASGASRLRSDEEVTRIYESWLVKHRKNYNAIGEKERRFEVFKDNLIFIDEHNSVEGRSYRVGLNRFADLTNYEYRTMFVRGRMDRTTGRANRAAVGRNRYAFLDGDELPGSVDWRQNGAVTPVKDQGHCGSCWAFSTVGAVEGINQIVTGDLISLSEQELVDCDKTYNMGCNGGLMDYAYDFIVKNGGIDSEEDYPYKAREGTCDPSRESAHVVSIDGYEDVPENDEKSLMKAVAHQPVSVAVEAGGRAFQLYESGVFTGICGTELDHGVVVVGYGTENGHDYWIVKNSWGPNWGEHGYIRLERNLNHTATGKCGIAMEASYPLKNGPNPPPKPDHGPPPPEQPPAVCDGYYSCTAGSTCCCIFKYGSYCLGWGCCPLESATCCDDNYSCCPKDFPVCDVAEGTCRMSEGSPMKVRAYRRRPAIPKSPIWTEMLKYF</sequence>
<evidence type="ECO:0000256" key="5">
    <source>
        <dbReference type="ARBA" id="ARBA00023157"/>
    </source>
</evidence>
<dbReference type="SMART" id="SM00645">
    <property type="entry name" value="Pept_C1"/>
    <property type="match status" value="1"/>
</dbReference>
<comment type="similarity">
    <text evidence="1">Belongs to the peptidase C1 family.</text>
</comment>
<dbReference type="Gene3D" id="2.10.25.160">
    <property type="entry name" value="Granulin"/>
    <property type="match status" value="1"/>
</dbReference>
<accession>A0A9P0ZGH3</accession>
<evidence type="ECO:0000256" key="11">
    <source>
        <dbReference type="SAM" id="SignalP"/>
    </source>
</evidence>
<dbReference type="InterPro" id="IPR039417">
    <property type="entry name" value="Peptidase_C1A_papain-like"/>
</dbReference>
<dbReference type="InterPro" id="IPR037277">
    <property type="entry name" value="Granulin_sf"/>
</dbReference>
<comment type="catalytic activity">
    <reaction evidence="7">
        <text>Specificity close to that of papain.</text>
        <dbReference type="EC" id="3.4.22.14"/>
    </reaction>
</comment>
<feature type="domain" description="Peptidase C1A papain C-terminal" evidence="13">
    <location>
        <begin position="141"/>
        <end position="357"/>
    </location>
</feature>
<keyword evidence="4" id="KW-0788">Thiol protease</keyword>
<dbReference type="InterPro" id="IPR000169">
    <property type="entry name" value="Pept_cys_AS"/>
</dbReference>
<dbReference type="GO" id="GO:0004197">
    <property type="term" value="F:cysteine-type endopeptidase activity"/>
    <property type="evidence" value="ECO:0007669"/>
    <property type="project" value="UniProtKB-EC"/>
</dbReference>
<comment type="caution">
    <text evidence="15">The sequence shown here is derived from an EMBL/GenBank/DDBJ whole genome shotgun (WGS) entry which is preliminary data.</text>
</comment>
<feature type="chain" id="PRO_5040413564" description="Actinidain" evidence="11">
    <location>
        <begin position="21"/>
        <end position="470"/>
    </location>
</feature>
<dbReference type="InterPro" id="IPR025661">
    <property type="entry name" value="Pept_asp_AS"/>
</dbReference>
<evidence type="ECO:0000256" key="10">
    <source>
        <dbReference type="ARBA" id="ARBA00068904"/>
    </source>
</evidence>
<dbReference type="PROSITE" id="PS00639">
    <property type="entry name" value="THIOL_PROTEASE_HIS"/>
    <property type="match status" value="1"/>
</dbReference>
<feature type="domain" description="Cathepsin propeptide inhibitor" evidence="14">
    <location>
        <begin position="50"/>
        <end position="107"/>
    </location>
</feature>
<evidence type="ECO:0000313" key="16">
    <source>
        <dbReference type="Proteomes" id="UP001152484"/>
    </source>
</evidence>
<gene>
    <name evidence="15" type="ORF">CEURO_LOCUS14890</name>
</gene>
<dbReference type="SMART" id="SM00277">
    <property type="entry name" value="GRAN"/>
    <property type="match status" value="1"/>
</dbReference>
<dbReference type="InterPro" id="IPR000118">
    <property type="entry name" value="Granulin"/>
</dbReference>
<evidence type="ECO:0000256" key="2">
    <source>
        <dbReference type="ARBA" id="ARBA00022670"/>
    </source>
</evidence>
<evidence type="ECO:0000256" key="4">
    <source>
        <dbReference type="ARBA" id="ARBA00022807"/>
    </source>
</evidence>
<keyword evidence="2" id="KW-0645">Protease</keyword>
<dbReference type="Gene3D" id="3.90.70.10">
    <property type="entry name" value="Cysteine proteinases"/>
    <property type="match status" value="1"/>
</dbReference>
<dbReference type="InterPro" id="IPR038765">
    <property type="entry name" value="Papain-like_cys_pep_sf"/>
</dbReference>
<dbReference type="PRINTS" id="PR00705">
    <property type="entry name" value="PAPAIN"/>
</dbReference>
<evidence type="ECO:0000259" key="13">
    <source>
        <dbReference type="SMART" id="SM00645"/>
    </source>
</evidence>
<protein>
    <recommendedName>
        <fullName evidence="10">Actinidain</fullName>
        <ecNumber evidence="9">3.4.22.14</ecNumber>
    </recommendedName>
</protein>
<feature type="signal peptide" evidence="11">
    <location>
        <begin position="1"/>
        <end position="20"/>
    </location>
</feature>
<reference evidence="15" key="1">
    <citation type="submission" date="2022-07" db="EMBL/GenBank/DDBJ databases">
        <authorList>
            <person name="Macas J."/>
            <person name="Novak P."/>
            <person name="Neumann P."/>
        </authorList>
    </citation>
    <scope>NUCLEOTIDE SEQUENCE</scope>
</reference>
<dbReference type="PROSITE" id="PS00139">
    <property type="entry name" value="THIOL_PROTEASE_CYS"/>
    <property type="match status" value="1"/>
</dbReference>
<dbReference type="EC" id="3.4.22.14" evidence="9"/>
<dbReference type="SUPFAM" id="SSF57277">
    <property type="entry name" value="Granulin repeat"/>
    <property type="match status" value="1"/>
</dbReference>
<name>A0A9P0ZGH3_CUSEU</name>
<keyword evidence="11" id="KW-0732">Signal</keyword>
<dbReference type="AlphaFoldDB" id="A0A9P0ZGH3"/>
<dbReference type="Pfam" id="PF08246">
    <property type="entry name" value="Inhibitor_I29"/>
    <property type="match status" value="1"/>
</dbReference>
<keyword evidence="5" id="KW-1015">Disulfide bond</keyword>
<dbReference type="Pfam" id="PF00396">
    <property type="entry name" value="Granulin"/>
    <property type="match status" value="1"/>
</dbReference>
<comment type="function">
    <text evidence="8">Cysteine protease responsible for the cleavage of kiwellin into kissper and KiTH.</text>
</comment>
<evidence type="ECO:0000256" key="8">
    <source>
        <dbReference type="ARBA" id="ARBA00058326"/>
    </source>
</evidence>
<dbReference type="GO" id="GO:0006508">
    <property type="term" value="P:proteolysis"/>
    <property type="evidence" value="ECO:0007669"/>
    <property type="project" value="UniProtKB-KW"/>
</dbReference>
<keyword evidence="6" id="KW-0325">Glycoprotein</keyword>